<keyword evidence="1" id="KW-0238">DNA-binding</keyword>
<name>A0ABV5SD85_9ACTN</name>
<dbReference type="InterPro" id="IPR039420">
    <property type="entry name" value="WalR-like"/>
</dbReference>
<dbReference type="Gene3D" id="1.10.10.10">
    <property type="entry name" value="Winged helix-like DNA-binding domain superfamily/Winged helix DNA-binding domain"/>
    <property type="match status" value="1"/>
</dbReference>
<evidence type="ECO:0000313" key="4">
    <source>
        <dbReference type="EMBL" id="MFB9629646.1"/>
    </source>
</evidence>
<reference evidence="4 5" key="1">
    <citation type="submission" date="2024-09" db="EMBL/GenBank/DDBJ databases">
        <authorList>
            <person name="Sun Q."/>
            <person name="Mori K."/>
        </authorList>
    </citation>
    <scope>NUCLEOTIDE SEQUENCE [LARGE SCALE GENOMIC DNA]</scope>
    <source>
        <strain evidence="4 5">JCM 3143</strain>
    </source>
</reference>
<dbReference type="PROSITE" id="PS00622">
    <property type="entry name" value="HTH_LUXR_1"/>
    <property type="match status" value="1"/>
</dbReference>
<dbReference type="InterPro" id="IPR041664">
    <property type="entry name" value="AAA_16"/>
</dbReference>
<dbReference type="SUPFAM" id="SSF46894">
    <property type="entry name" value="C-terminal effector domain of the bipartite response regulators"/>
    <property type="match status" value="1"/>
</dbReference>
<dbReference type="SMART" id="SM00421">
    <property type="entry name" value="HTH_LUXR"/>
    <property type="match status" value="1"/>
</dbReference>
<proteinExistence type="predicted"/>
<dbReference type="PROSITE" id="PS50043">
    <property type="entry name" value="HTH_LUXR_2"/>
    <property type="match status" value="1"/>
</dbReference>
<dbReference type="InterPro" id="IPR000792">
    <property type="entry name" value="Tscrpt_reg_LuxR_C"/>
</dbReference>
<protein>
    <submittedName>
        <fullName evidence="4">LuxR C-terminal-related transcriptional regulator</fullName>
    </submittedName>
</protein>
<dbReference type="PRINTS" id="PR00038">
    <property type="entry name" value="HTHLUXR"/>
</dbReference>
<dbReference type="PANTHER" id="PTHR43214:SF42">
    <property type="entry name" value="TRANSCRIPTIONAL REGULATORY PROTEIN DESR"/>
    <property type="match status" value="1"/>
</dbReference>
<gene>
    <name evidence="4" type="ORF">ACFFSA_41795</name>
</gene>
<dbReference type="Pfam" id="PF00196">
    <property type="entry name" value="GerE"/>
    <property type="match status" value="1"/>
</dbReference>
<dbReference type="PANTHER" id="PTHR43214">
    <property type="entry name" value="TWO-COMPONENT RESPONSE REGULATOR"/>
    <property type="match status" value="1"/>
</dbReference>
<feature type="domain" description="HTH luxR-type" evidence="3">
    <location>
        <begin position="871"/>
        <end position="936"/>
    </location>
</feature>
<evidence type="ECO:0000256" key="2">
    <source>
        <dbReference type="SAM" id="MobiDB-lite"/>
    </source>
</evidence>
<dbReference type="RefSeq" id="WP_344990172.1">
    <property type="nucleotide sequence ID" value="NZ_BAAAXV010000005.1"/>
</dbReference>
<evidence type="ECO:0000313" key="5">
    <source>
        <dbReference type="Proteomes" id="UP001589532"/>
    </source>
</evidence>
<organism evidence="4 5">
    <name type="scientific">Nonomuraea helvata</name>
    <dbReference type="NCBI Taxonomy" id="37484"/>
    <lineage>
        <taxon>Bacteria</taxon>
        <taxon>Bacillati</taxon>
        <taxon>Actinomycetota</taxon>
        <taxon>Actinomycetes</taxon>
        <taxon>Streptosporangiales</taxon>
        <taxon>Streptosporangiaceae</taxon>
        <taxon>Nonomuraea</taxon>
    </lineage>
</organism>
<dbReference type="Proteomes" id="UP001589532">
    <property type="component" value="Unassembled WGS sequence"/>
</dbReference>
<dbReference type="Pfam" id="PF13191">
    <property type="entry name" value="AAA_16"/>
    <property type="match status" value="1"/>
</dbReference>
<accession>A0ABV5SD85</accession>
<feature type="region of interest" description="Disordered" evidence="2">
    <location>
        <begin position="507"/>
        <end position="538"/>
    </location>
</feature>
<comment type="caution">
    <text evidence="4">The sequence shown here is derived from an EMBL/GenBank/DDBJ whole genome shotgun (WGS) entry which is preliminary data.</text>
</comment>
<evidence type="ECO:0000259" key="3">
    <source>
        <dbReference type="PROSITE" id="PS50043"/>
    </source>
</evidence>
<sequence length="953" mass="99918">MLHGRIAEQARITRLLAGESGALVVRGEAGAGRSALLAFAAEIASDQIVLRASGTPEESHLPYGGLHMLLATTRPRWKHLPAQQRDALERLGEPGPESRVPGDPAWPDSPYLPVWNLLRHLAARRPVLCLIDDAHWLDRESLAVLSFCVRRLAAARVVILVAAEGEVPALQGIDELDLPGVDRQAALDIVAERRPGIVPQVRERIVGDARGNPLALCELAAGISPAQVEGRLSPLGLYTGWPGRSRRADQLYGACLRALPERTRLLLLLAAADPAASLPELLAAAGALPAYRSELFSTAGATPADLEPAETAQLVEVRPAGLTPRHLLVLVAAYQSAPISARIAAHLALAETSPERRVWHLAAAALEPDEQIARELEAIGTSPSLERAAELTTDPEPRGRRQAAAALAACDAGQLRRAADLATCATRLSAEPSTLASAARVLATVESETGSPARAARMLLDSAARIGDDAMAVVMIADAIRLSGYSGDEGLAAQIAAAVWSAPEASPASSQAARPEASPAPSHAARSEASPAARAGAQPSWSAPLARSLPLLAKVMAGGPLSGFSAIGELVEHTPALATQQAITATSLGLMAADAGSALRLTSTLVADCRHQDLMGLLPYALQLQAQALLLSGRNAEALRQATEGLKLAGDLGQTHRIGHLSGLVALIAALSGDEKRCRAYAESSLAYCAEHDAPASAALATWALGLLELGLGRAGAAVAHLESVVAGPAHHPVIAVRCAADLVDAAVQADLPGAAVEPLALLERWAGDTRQRWVGAVALRCRALVAPDGEAEPLFTGALDLHGPSLTSFQRARTELAYGQWLRRIRRRSEARSHLRTARAAFEQLGVAPWAERAAAELSAAGEASPAERLPEALRGLTPQERHVVFLAAQGSSNREIAAQLFLSPRTVGYHLYRAFPKLGITSRTELAELLRRSGTITPPAGTPRPGVALRA</sequence>
<evidence type="ECO:0000256" key="1">
    <source>
        <dbReference type="ARBA" id="ARBA00023125"/>
    </source>
</evidence>
<dbReference type="CDD" id="cd06170">
    <property type="entry name" value="LuxR_C_like"/>
    <property type="match status" value="1"/>
</dbReference>
<keyword evidence="5" id="KW-1185">Reference proteome</keyword>
<dbReference type="InterPro" id="IPR036388">
    <property type="entry name" value="WH-like_DNA-bd_sf"/>
</dbReference>
<dbReference type="InterPro" id="IPR016032">
    <property type="entry name" value="Sig_transdc_resp-reg_C-effctor"/>
</dbReference>
<dbReference type="EMBL" id="JBHMBW010000062">
    <property type="protein sequence ID" value="MFB9629646.1"/>
    <property type="molecule type" value="Genomic_DNA"/>
</dbReference>